<dbReference type="InterPro" id="IPR006764">
    <property type="entry name" value="SAM_dep_MeTrfase_SAV2177_type"/>
</dbReference>
<name>A0A3D9SIR6_9ACTN</name>
<dbReference type="SUPFAM" id="SSF53335">
    <property type="entry name" value="S-adenosyl-L-methionine-dependent methyltransferases"/>
    <property type="match status" value="1"/>
</dbReference>
<evidence type="ECO:0000313" key="1">
    <source>
        <dbReference type="EMBL" id="REE95792.1"/>
    </source>
</evidence>
<dbReference type="RefSeq" id="WP_170177549.1">
    <property type="nucleotide sequence ID" value="NZ_QTTT01000001.1"/>
</dbReference>
<organism evidence="1 2">
    <name type="scientific">Thermomonospora umbrina</name>
    <dbReference type="NCBI Taxonomy" id="111806"/>
    <lineage>
        <taxon>Bacteria</taxon>
        <taxon>Bacillati</taxon>
        <taxon>Actinomycetota</taxon>
        <taxon>Actinomycetes</taxon>
        <taxon>Streptosporangiales</taxon>
        <taxon>Thermomonosporaceae</taxon>
        <taxon>Thermomonospora</taxon>
    </lineage>
</organism>
<dbReference type="GO" id="GO:0008168">
    <property type="term" value="F:methyltransferase activity"/>
    <property type="evidence" value="ECO:0007669"/>
    <property type="project" value="UniProtKB-KW"/>
</dbReference>
<keyword evidence="1" id="KW-0808">Transferase</keyword>
<sequence>MAPPAVRRDRARLSGGAPEFDLSRPNAARICNVLLDGKDNFESDRSAAHDLLHWAPEMRALAKAGRDFLGRAVRHLTDGPEIGQFLDLGTGMPIHCNVHDMAAQSHPSPRVVYVDNDTVAVTHARALLDNGTTTVAIEGDLRDPTRILEDPQVAAILDFERPVAVLMTSVLHFVADADRPGESVRTFLEALAPGSALVISHACRDHAAPEALAGVEAVYEATTTPLTARTRDEIAALFDGWELGPRGPVDIAYWPLSTERRPRPAMTLYGGVAHLRPWAARS</sequence>
<protein>
    <submittedName>
        <fullName evidence="1">S-adenosyl methyltransferase</fullName>
    </submittedName>
</protein>
<dbReference type="Pfam" id="PF04672">
    <property type="entry name" value="Methyltransf_19"/>
    <property type="match status" value="1"/>
</dbReference>
<reference evidence="1 2" key="1">
    <citation type="submission" date="2018-08" db="EMBL/GenBank/DDBJ databases">
        <title>Sequencing the genomes of 1000 actinobacteria strains.</title>
        <authorList>
            <person name="Klenk H.-P."/>
        </authorList>
    </citation>
    <scope>NUCLEOTIDE SEQUENCE [LARGE SCALE GENOMIC DNA]</scope>
    <source>
        <strain evidence="1 2">DSM 43927</strain>
    </source>
</reference>
<accession>A0A3D9SIR6</accession>
<dbReference type="EMBL" id="QTTT01000001">
    <property type="protein sequence ID" value="REE95792.1"/>
    <property type="molecule type" value="Genomic_DNA"/>
</dbReference>
<keyword evidence="2" id="KW-1185">Reference proteome</keyword>
<gene>
    <name evidence="1" type="ORF">DFJ69_1203</name>
</gene>
<proteinExistence type="predicted"/>
<dbReference type="PIRSF" id="PIRSF017393">
    <property type="entry name" value="MTase_SAV2177"/>
    <property type="match status" value="1"/>
</dbReference>
<dbReference type="InterPro" id="IPR029063">
    <property type="entry name" value="SAM-dependent_MTases_sf"/>
</dbReference>
<dbReference type="Proteomes" id="UP000256661">
    <property type="component" value="Unassembled WGS sequence"/>
</dbReference>
<keyword evidence="1" id="KW-0489">Methyltransferase</keyword>
<evidence type="ECO:0000313" key="2">
    <source>
        <dbReference type="Proteomes" id="UP000256661"/>
    </source>
</evidence>
<comment type="caution">
    <text evidence="1">The sequence shown here is derived from an EMBL/GenBank/DDBJ whole genome shotgun (WGS) entry which is preliminary data.</text>
</comment>
<dbReference type="AlphaFoldDB" id="A0A3D9SIR6"/>
<dbReference type="Gene3D" id="3.40.50.150">
    <property type="entry name" value="Vaccinia Virus protein VP39"/>
    <property type="match status" value="1"/>
</dbReference>
<dbReference type="GO" id="GO:0032259">
    <property type="term" value="P:methylation"/>
    <property type="evidence" value="ECO:0007669"/>
    <property type="project" value="UniProtKB-KW"/>
</dbReference>